<dbReference type="PANTHER" id="PTHR35889">
    <property type="entry name" value="CYCLOINULO-OLIGOSACCHARIDE FRUCTANOTRANSFERASE-RELATED"/>
    <property type="match status" value="1"/>
</dbReference>
<comment type="caution">
    <text evidence="4">The sequence shown here is derived from an EMBL/GenBank/DDBJ whole genome shotgun (WGS) entry which is preliminary data.</text>
</comment>
<dbReference type="Proteomes" id="UP000751614">
    <property type="component" value="Unassembled WGS sequence"/>
</dbReference>
<accession>A0ABY2WLK0</accession>
<sequence length="464" mass="52458">MDILKQFLGRLHPLLVHLPIGFIILGLLLLWYDRKKQTFKTIIALIFFWAGICSLVTCVTGYLQYRGEGYAFDTVKWHLWLGIVTTLFCFLMYFRIAEKQFLQLLKQFPIALFSVLMLLLISFTGHLGGDITHGKGYLIEPFPNSVKSFFGYEIFVEKPIALTEESWETSQFYEDVVHPVLNNKCVSCHNPKKSKGGLKLHTLEDILSGGENGEVIAPNNAEESPLYGRLILPMDDEDHMPPKEKTQLTKEEIAIIKTWISHGNPSETSIGQLGLPKDLFLSFFPQKENYFYPDTTVVAAHTDSIRAIKEFGIHVQQISNSSNLLSVSCINKPSFANDDFEIFNPIKQHIVVLDLGGTQINDGIFEKLTSLPHLTTLKLDNTSITGNGISRLSQLEHLKLINLTHSNFQSSFIPVLSGFKKLEKVFLYKTKASQLPEKNPNQDSLILDFGDYALPKIAQDSIIY</sequence>
<dbReference type="InterPro" id="IPR032675">
    <property type="entry name" value="LRR_dom_sf"/>
</dbReference>
<evidence type="ECO:0000313" key="4">
    <source>
        <dbReference type="EMBL" id="TMU55733.1"/>
    </source>
</evidence>
<evidence type="ECO:0000259" key="3">
    <source>
        <dbReference type="Pfam" id="PF09990"/>
    </source>
</evidence>
<dbReference type="Pfam" id="PF07635">
    <property type="entry name" value="PSCyt1"/>
    <property type="match status" value="1"/>
</dbReference>
<dbReference type="SUPFAM" id="SSF52047">
    <property type="entry name" value="RNI-like"/>
    <property type="match status" value="1"/>
</dbReference>
<keyword evidence="1" id="KW-1133">Transmembrane helix</keyword>
<organism evidence="4 5">
    <name type="scientific">Flagellimonas algicola</name>
    <dbReference type="NCBI Taxonomy" id="2583815"/>
    <lineage>
        <taxon>Bacteria</taxon>
        <taxon>Pseudomonadati</taxon>
        <taxon>Bacteroidota</taxon>
        <taxon>Flavobacteriia</taxon>
        <taxon>Flavobacteriales</taxon>
        <taxon>Flavobacteriaceae</taxon>
        <taxon>Flagellimonas</taxon>
    </lineage>
</organism>
<dbReference type="Pfam" id="PF09990">
    <property type="entry name" value="DUF2231"/>
    <property type="match status" value="1"/>
</dbReference>
<gene>
    <name evidence="4" type="ORF">FGG15_16355</name>
</gene>
<dbReference type="InterPro" id="IPR019251">
    <property type="entry name" value="DUF2231_TM"/>
</dbReference>
<evidence type="ECO:0008006" key="6">
    <source>
        <dbReference type="Google" id="ProtNLM"/>
    </source>
</evidence>
<dbReference type="PANTHER" id="PTHR35889:SF3">
    <property type="entry name" value="F-BOX DOMAIN-CONTAINING PROTEIN"/>
    <property type="match status" value="1"/>
</dbReference>
<feature type="domain" description="DUF2231" evidence="3">
    <location>
        <begin position="11"/>
        <end position="132"/>
    </location>
</feature>
<feature type="transmembrane region" description="Helical" evidence="1">
    <location>
        <begin position="108"/>
        <end position="128"/>
    </location>
</feature>
<reference evidence="4 5" key="1">
    <citation type="submission" date="2019-05" db="EMBL/GenBank/DDBJ databases">
        <title>Flagellimonas sp. AsT0115, sp. nov., isolated from a marine red algae, Asparagopsis taxiformis.</title>
        <authorList>
            <person name="Kim J."/>
            <person name="Jeong S.E."/>
            <person name="Jeon C.O."/>
        </authorList>
    </citation>
    <scope>NUCLEOTIDE SEQUENCE [LARGE SCALE GENOMIC DNA]</scope>
    <source>
        <strain evidence="4 5">AsT0115</strain>
    </source>
</reference>
<dbReference type="RefSeq" id="WP_138838169.1">
    <property type="nucleotide sequence ID" value="NZ_VCNI01000002.1"/>
</dbReference>
<feature type="domain" description="Cytochrome C Planctomycete-type" evidence="2">
    <location>
        <begin position="185"/>
        <end position="244"/>
    </location>
</feature>
<dbReference type="EMBL" id="VCNI01000002">
    <property type="protein sequence ID" value="TMU55733.1"/>
    <property type="molecule type" value="Genomic_DNA"/>
</dbReference>
<keyword evidence="1" id="KW-0812">Transmembrane</keyword>
<keyword evidence="1" id="KW-0472">Membrane</keyword>
<evidence type="ECO:0000256" key="1">
    <source>
        <dbReference type="SAM" id="Phobius"/>
    </source>
</evidence>
<proteinExistence type="predicted"/>
<evidence type="ECO:0000313" key="5">
    <source>
        <dbReference type="Proteomes" id="UP000751614"/>
    </source>
</evidence>
<evidence type="ECO:0000259" key="2">
    <source>
        <dbReference type="Pfam" id="PF07635"/>
    </source>
</evidence>
<feature type="transmembrane region" description="Helical" evidence="1">
    <location>
        <begin position="14"/>
        <end position="32"/>
    </location>
</feature>
<feature type="transmembrane region" description="Helical" evidence="1">
    <location>
        <begin position="77"/>
        <end position="96"/>
    </location>
</feature>
<dbReference type="Gene3D" id="3.80.10.10">
    <property type="entry name" value="Ribonuclease Inhibitor"/>
    <property type="match status" value="1"/>
</dbReference>
<keyword evidence="5" id="KW-1185">Reference proteome</keyword>
<name>A0ABY2WLK0_9FLAO</name>
<dbReference type="InterPro" id="IPR011429">
    <property type="entry name" value="Cyt_c_Planctomycete-type"/>
</dbReference>
<protein>
    <recommendedName>
        <fullName evidence="6">Cytochrome c</fullName>
    </recommendedName>
</protein>
<feature type="transmembrane region" description="Helical" evidence="1">
    <location>
        <begin position="44"/>
        <end position="65"/>
    </location>
</feature>